<keyword evidence="3" id="KW-0449">Lipoprotein</keyword>
<dbReference type="RefSeq" id="WP_069318169.1">
    <property type="nucleotide sequence ID" value="NZ_CAWNQJ010000079.1"/>
</dbReference>
<accession>A0A2G0Q465</accession>
<dbReference type="Proteomes" id="UP000094600">
    <property type="component" value="Chromosome"/>
</dbReference>
<keyword evidence="1" id="KW-0732">Signal</keyword>
<name>A0A2G0Q465_XENHO</name>
<reference evidence="2 4" key="1">
    <citation type="submission" date="2016-06" db="EMBL/GenBank/DDBJ databases">
        <title>Bacterial characters and pathogenicity of Xenorhabdus hominickii from an entomopathogenic nematode, Steinernema monticolum.</title>
        <authorList>
            <person name="Park Y."/>
            <person name="Kim Y."/>
        </authorList>
    </citation>
    <scope>NUCLEOTIDE SEQUENCE [LARGE SCALE GENOMIC DNA]</scope>
    <source>
        <strain evidence="2 4">ANU1</strain>
    </source>
</reference>
<evidence type="ECO:0000313" key="2">
    <source>
        <dbReference type="EMBL" id="AOM42549.1"/>
    </source>
</evidence>
<feature type="signal peptide" evidence="1">
    <location>
        <begin position="1"/>
        <end position="19"/>
    </location>
</feature>
<feature type="chain" id="PRO_5013605348" evidence="1">
    <location>
        <begin position="20"/>
        <end position="297"/>
    </location>
</feature>
<evidence type="ECO:0000313" key="5">
    <source>
        <dbReference type="Proteomes" id="UP000225433"/>
    </source>
</evidence>
<gene>
    <name evidence="2" type="ORF">A9255_19555</name>
    <name evidence="3" type="ORF">Xhom_03084</name>
</gene>
<evidence type="ECO:0000313" key="4">
    <source>
        <dbReference type="Proteomes" id="UP000094600"/>
    </source>
</evidence>
<dbReference type="OrthoDB" id="1417373at2"/>
<dbReference type="EMBL" id="CP016176">
    <property type="protein sequence ID" value="AOM42549.1"/>
    <property type="molecule type" value="Genomic_DNA"/>
</dbReference>
<proteinExistence type="predicted"/>
<dbReference type="KEGG" id="xho:A9255_19555"/>
<evidence type="ECO:0000313" key="3">
    <source>
        <dbReference type="EMBL" id="PHM54014.1"/>
    </source>
</evidence>
<protein>
    <submittedName>
        <fullName evidence="3">Lipoprotein</fullName>
    </submittedName>
</protein>
<evidence type="ECO:0000256" key="1">
    <source>
        <dbReference type="SAM" id="SignalP"/>
    </source>
</evidence>
<sequence length="297" mass="33127">MKTFLKLGMLSSAVLLLSACDLLDPDSKKNEFYYSNPTSSSITFKVDDKDYTLEPGANGSVKLSPGMHSIQGSNGNKFSFMVFDINKGGIINPNNYVYYTLSEVYAVEGKADRFKPSVYEVTINGHELEMPLRSSTATVIDGNLFQCSYPLGKPFPAEITTSNKQSVGNIKSKCFDKPELLNYFVSDYGENLAPTSVGDENNDTVNMVFDYTIPKPQFKHDEVQKEAEKLTSLLNKIKESDDPDIHDKLKKEIHQTVIDLVKADTKNATNNTVAENGYYNQFIKQTSNLQSYGILPK</sequence>
<dbReference type="AlphaFoldDB" id="A0A2G0Q465"/>
<reference evidence="3 5" key="2">
    <citation type="journal article" date="2017" name="Nat. Microbiol.">
        <title>Natural product diversity associated with the nematode symbionts Photorhabdus and Xenorhabdus.</title>
        <authorList>
            <person name="Tobias N.J."/>
            <person name="Wolff H."/>
            <person name="Djahanschiri B."/>
            <person name="Grundmann F."/>
            <person name="Kronenwerth M."/>
            <person name="Shi Y.M."/>
            <person name="Simonyi S."/>
            <person name="Grun P."/>
            <person name="Shapiro-Ilan D."/>
            <person name="Pidot S.J."/>
            <person name="Stinear T.P."/>
            <person name="Ebersberger I."/>
            <person name="Bode H.B."/>
        </authorList>
    </citation>
    <scope>NUCLEOTIDE SEQUENCE [LARGE SCALE GENOMIC DNA]</scope>
    <source>
        <strain evidence="3 5">DSM 17903</strain>
    </source>
</reference>
<dbReference type="EMBL" id="NJAI01000005">
    <property type="protein sequence ID" value="PHM54014.1"/>
    <property type="molecule type" value="Genomic_DNA"/>
</dbReference>
<keyword evidence="4" id="KW-1185">Reference proteome</keyword>
<dbReference type="Proteomes" id="UP000225433">
    <property type="component" value="Unassembled WGS sequence"/>
</dbReference>
<organism evidence="3 5">
    <name type="scientific">Xenorhabdus hominickii</name>
    <dbReference type="NCBI Taxonomy" id="351679"/>
    <lineage>
        <taxon>Bacteria</taxon>
        <taxon>Pseudomonadati</taxon>
        <taxon>Pseudomonadota</taxon>
        <taxon>Gammaproteobacteria</taxon>
        <taxon>Enterobacterales</taxon>
        <taxon>Morganellaceae</taxon>
        <taxon>Xenorhabdus</taxon>
    </lineage>
</organism>
<dbReference type="PROSITE" id="PS51257">
    <property type="entry name" value="PROKAR_LIPOPROTEIN"/>
    <property type="match status" value="1"/>
</dbReference>